<comment type="caution">
    <text evidence="6">The sequence shown here is derived from an EMBL/GenBank/DDBJ whole genome shotgun (WGS) entry which is preliminary data.</text>
</comment>
<dbReference type="SUPFAM" id="SSF51316">
    <property type="entry name" value="Mss4-like"/>
    <property type="match status" value="1"/>
</dbReference>
<feature type="domain" description="CENP-V/GFA" evidence="5">
    <location>
        <begin position="8"/>
        <end position="115"/>
    </location>
</feature>
<sequence>MPSPEAPLQGSCACGAVQFQVTKDFVSAGYCHCTRCQRRAGTPWSFNAILPDGHGLSILSGASDVSVWRPPTGLPKTFCSTCGGHLWSGEPGTDGVVGVRMGVLHGDPGIQPSWRQWLSSAPDWAPIPDDGLPRFSEARVT</sequence>
<keyword evidence="7" id="KW-1185">Reference proteome</keyword>
<gene>
    <name evidence="6" type="ORF">OJ962_06575</name>
</gene>
<comment type="similarity">
    <text evidence="1">Belongs to the Gfa family.</text>
</comment>
<evidence type="ECO:0000256" key="1">
    <source>
        <dbReference type="ARBA" id="ARBA00005495"/>
    </source>
</evidence>
<evidence type="ECO:0000259" key="5">
    <source>
        <dbReference type="PROSITE" id="PS51891"/>
    </source>
</evidence>
<protein>
    <submittedName>
        <fullName evidence="6">GFA family protein</fullName>
    </submittedName>
</protein>
<name>A0ABT4RFS3_9ACTN</name>
<evidence type="ECO:0000256" key="4">
    <source>
        <dbReference type="ARBA" id="ARBA00023239"/>
    </source>
</evidence>
<dbReference type="Pfam" id="PF04828">
    <property type="entry name" value="GFA"/>
    <property type="match status" value="1"/>
</dbReference>
<evidence type="ECO:0000256" key="2">
    <source>
        <dbReference type="ARBA" id="ARBA00022723"/>
    </source>
</evidence>
<dbReference type="InterPro" id="IPR011057">
    <property type="entry name" value="Mss4-like_sf"/>
</dbReference>
<dbReference type="PANTHER" id="PTHR33337">
    <property type="entry name" value="GFA DOMAIN-CONTAINING PROTEIN"/>
    <property type="match status" value="1"/>
</dbReference>
<dbReference type="Gene3D" id="3.90.1590.10">
    <property type="entry name" value="glutathione-dependent formaldehyde- activating enzyme (gfa)"/>
    <property type="match status" value="1"/>
</dbReference>
<accession>A0ABT4RFS3</accession>
<dbReference type="Proteomes" id="UP001147700">
    <property type="component" value="Unassembled WGS sequence"/>
</dbReference>
<dbReference type="PROSITE" id="PS51891">
    <property type="entry name" value="CENP_V_GFA"/>
    <property type="match status" value="1"/>
</dbReference>
<proteinExistence type="inferred from homology"/>
<dbReference type="InterPro" id="IPR006913">
    <property type="entry name" value="CENP-V/GFA"/>
</dbReference>
<keyword evidence="3" id="KW-0862">Zinc</keyword>
<evidence type="ECO:0000256" key="3">
    <source>
        <dbReference type="ARBA" id="ARBA00022833"/>
    </source>
</evidence>
<evidence type="ECO:0000313" key="6">
    <source>
        <dbReference type="EMBL" id="MDA0137155.1"/>
    </source>
</evidence>
<organism evidence="6 7">
    <name type="scientific">Solirubrobacter deserti</name>
    <dbReference type="NCBI Taxonomy" id="2282478"/>
    <lineage>
        <taxon>Bacteria</taxon>
        <taxon>Bacillati</taxon>
        <taxon>Actinomycetota</taxon>
        <taxon>Thermoleophilia</taxon>
        <taxon>Solirubrobacterales</taxon>
        <taxon>Solirubrobacteraceae</taxon>
        <taxon>Solirubrobacter</taxon>
    </lineage>
</organism>
<dbReference type="PANTHER" id="PTHR33337:SF40">
    <property type="entry name" value="CENP-V_GFA DOMAIN-CONTAINING PROTEIN-RELATED"/>
    <property type="match status" value="1"/>
</dbReference>
<keyword evidence="4" id="KW-0456">Lyase</keyword>
<reference evidence="6" key="1">
    <citation type="submission" date="2022-10" db="EMBL/GenBank/DDBJ databases">
        <title>The WGS of Solirubrobacter sp. CPCC 204708.</title>
        <authorList>
            <person name="Jiang Z."/>
        </authorList>
    </citation>
    <scope>NUCLEOTIDE SEQUENCE</scope>
    <source>
        <strain evidence="6">CPCC 204708</strain>
    </source>
</reference>
<keyword evidence="2" id="KW-0479">Metal-binding</keyword>
<evidence type="ECO:0000313" key="7">
    <source>
        <dbReference type="Proteomes" id="UP001147700"/>
    </source>
</evidence>
<dbReference type="RefSeq" id="WP_202957181.1">
    <property type="nucleotide sequence ID" value="NZ_JAPCID010000008.1"/>
</dbReference>
<dbReference type="EMBL" id="JAPCID010000008">
    <property type="protein sequence ID" value="MDA0137155.1"/>
    <property type="molecule type" value="Genomic_DNA"/>
</dbReference>